<dbReference type="InterPro" id="IPR018392">
    <property type="entry name" value="LysM"/>
</dbReference>
<feature type="chain" id="PRO_5008601887" evidence="2">
    <location>
        <begin position="19"/>
        <end position="170"/>
    </location>
</feature>
<dbReference type="PROSITE" id="PS51782">
    <property type="entry name" value="LYSM"/>
    <property type="match status" value="2"/>
</dbReference>
<sequence>MQISELFSILAVVGVAAALPQATPTTPTPTSASAAATISATSSPTCSPGPVIDYTVVSGDTLTIISQRFSSGICNIADASGITNPNFLSLGQVLQVPTYVCTPDNTSCLAKEGSDTCVEGGPATHTIVAGDTFFLVAQSLGLDVNALLAANEGVDPLLLQIGDVINIPVC</sequence>
<dbReference type="VEuPathDB" id="FungiDB:CH63R_00223"/>
<dbReference type="KEGG" id="chig:CH63R_00223"/>
<dbReference type="Proteomes" id="UP000092177">
    <property type="component" value="Chromosome 1"/>
</dbReference>
<name>A0A1B7YSP4_COLHI</name>
<dbReference type="AlphaFoldDB" id="A0A1B7YSP4"/>
<dbReference type="SUPFAM" id="SSF54106">
    <property type="entry name" value="LysM domain"/>
    <property type="match status" value="2"/>
</dbReference>
<feature type="region of interest" description="Disordered" evidence="1">
    <location>
        <begin position="23"/>
        <end position="45"/>
    </location>
</feature>
<keyword evidence="5" id="KW-1185">Reference proteome</keyword>
<dbReference type="RefSeq" id="XP_018163560.1">
    <property type="nucleotide sequence ID" value="XM_018295198.1"/>
</dbReference>
<evidence type="ECO:0000313" key="5">
    <source>
        <dbReference type="Proteomes" id="UP000092177"/>
    </source>
</evidence>
<dbReference type="Pfam" id="PF01476">
    <property type="entry name" value="LysM"/>
    <property type="match status" value="2"/>
</dbReference>
<dbReference type="SMART" id="SM00257">
    <property type="entry name" value="LysM"/>
    <property type="match status" value="2"/>
</dbReference>
<evidence type="ECO:0000256" key="2">
    <source>
        <dbReference type="SAM" id="SignalP"/>
    </source>
</evidence>
<dbReference type="EMBL" id="LTAN01000001">
    <property type="protein sequence ID" value="OBR15043.1"/>
    <property type="molecule type" value="Genomic_DNA"/>
</dbReference>
<feature type="domain" description="LysM" evidence="3">
    <location>
        <begin position="52"/>
        <end position="96"/>
    </location>
</feature>
<evidence type="ECO:0000259" key="3">
    <source>
        <dbReference type="PROSITE" id="PS51782"/>
    </source>
</evidence>
<accession>A0A1B7YSP4</accession>
<evidence type="ECO:0000256" key="1">
    <source>
        <dbReference type="SAM" id="MobiDB-lite"/>
    </source>
</evidence>
<evidence type="ECO:0000313" key="4">
    <source>
        <dbReference type="EMBL" id="OBR15043.1"/>
    </source>
</evidence>
<dbReference type="PANTHER" id="PTHR33734:SF22">
    <property type="entry name" value="MEMBRANE-BOUND LYTIC MUREIN TRANSGLYCOSYLASE D"/>
    <property type="match status" value="1"/>
</dbReference>
<dbReference type="PANTHER" id="PTHR33734">
    <property type="entry name" value="LYSM DOMAIN-CONTAINING GPI-ANCHORED PROTEIN 2"/>
    <property type="match status" value="1"/>
</dbReference>
<organism evidence="4 5">
    <name type="scientific">Colletotrichum higginsianum (strain IMI 349063)</name>
    <name type="common">Crucifer anthracnose fungus</name>
    <dbReference type="NCBI Taxonomy" id="759273"/>
    <lineage>
        <taxon>Eukaryota</taxon>
        <taxon>Fungi</taxon>
        <taxon>Dikarya</taxon>
        <taxon>Ascomycota</taxon>
        <taxon>Pezizomycotina</taxon>
        <taxon>Sordariomycetes</taxon>
        <taxon>Hypocreomycetidae</taxon>
        <taxon>Glomerellales</taxon>
        <taxon>Glomerellaceae</taxon>
        <taxon>Colletotrichum</taxon>
        <taxon>Colletotrichum destructivum species complex</taxon>
    </lineage>
</organism>
<dbReference type="Gene3D" id="3.10.350.10">
    <property type="entry name" value="LysM domain"/>
    <property type="match status" value="2"/>
</dbReference>
<feature type="domain" description="LysM" evidence="3">
    <location>
        <begin position="123"/>
        <end position="167"/>
    </location>
</feature>
<dbReference type="InterPro" id="IPR036779">
    <property type="entry name" value="LysM_dom_sf"/>
</dbReference>
<gene>
    <name evidence="4" type="ORF">CH63R_00223</name>
</gene>
<dbReference type="GeneID" id="28859305"/>
<feature type="signal peptide" evidence="2">
    <location>
        <begin position="1"/>
        <end position="18"/>
    </location>
</feature>
<dbReference type="CDD" id="cd00118">
    <property type="entry name" value="LysM"/>
    <property type="match status" value="2"/>
</dbReference>
<keyword evidence="2" id="KW-0732">Signal</keyword>
<dbReference type="OrthoDB" id="2107166at2759"/>
<proteinExistence type="predicted"/>
<protein>
    <submittedName>
        <fullName evidence="4">EC90 protein</fullName>
    </submittedName>
</protein>
<reference evidence="5" key="1">
    <citation type="journal article" date="2017" name="BMC Genomics">
        <title>Gapless genome assembly of Colletotrichum higginsianum reveals chromosome structure and association of transposable elements with secondary metabolite gene clusters.</title>
        <authorList>
            <person name="Dallery J.-F."/>
            <person name="Lapalu N."/>
            <person name="Zampounis A."/>
            <person name="Pigne S."/>
            <person name="Luyten I."/>
            <person name="Amselem J."/>
            <person name="Wittenberg A.H.J."/>
            <person name="Zhou S."/>
            <person name="de Queiroz M.V."/>
            <person name="Robin G.P."/>
            <person name="Auger A."/>
            <person name="Hainaut M."/>
            <person name="Henrissat B."/>
            <person name="Kim K.-T."/>
            <person name="Lee Y.-H."/>
            <person name="Lespinet O."/>
            <person name="Schwartz D.C."/>
            <person name="Thon M.R."/>
            <person name="O'Connell R.J."/>
        </authorList>
    </citation>
    <scope>NUCLEOTIDE SEQUENCE [LARGE SCALE GENOMIC DNA]</scope>
    <source>
        <strain evidence="5">IMI 349063</strain>
    </source>
</reference>
<comment type="caution">
    <text evidence="4">The sequence shown here is derived from an EMBL/GenBank/DDBJ whole genome shotgun (WGS) entry which is preliminary data.</text>
</comment>